<proteinExistence type="inferred from homology"/>
<name>A0A6J1M9V2_DROHY</name>
<sequence>MLQNICRICGNDTDESKAKNLFARSSRLLLTQIKVLTGIFLDYKSDLPELICNICQNDLKCAIEFRERCLHSHKRWMRHPKGKADPAKTSPPPTHAIRIRRSARTRARSASENRELPLSPIEVLIKVEHPNDGDEDDCVDHLDTETCNEPAIVSSLEDESYVPSIETKRRRRLAKTTISKQPRTKQKLPVFFCDQCGNNVTGKSAFDRHLRKHKGIRPFQCEQCSARFLSAGELKGHQVMHTGDRKFPCRYCDRTYVNYSGRLRHERTHTNERPFVCAHCGKAFTNSYILKNHNLVHTGERLFRCDLCERSFSRPTHLKTHYRSNTHKLNVEKSCASQPPAANLNVLDPLNGVILPQSNAESQVVVPVTVEVPLKQ</sequence>
<evidence type="ECO:0000313" key="12">
    <source>
        <dbReference type="RefSeq" id="XP_023177093.2"/>
    </source>
</evidence>
<reference evidence="12" key="1">
    <citation type="submission" date="2025-08" db="UniProtKB">
        <authorList>
            <consortium name="RefSeq"/>
        </authorList>
    </citation>
    <scope>IDENTIFICATION</scope>
    <source>
        <strain evidence="12">15085-1641.00</strain>
        <tissue evidence="12">Whole body</tissue>
    </source>
</reference>
<evidence type="ECO:0000313" key="11">
    <source>
        <dbReference type="Proteomes" id="UP000504633"/>
    </source>
</evidence>
<organism evidence="11 12">
    <name type="scientific">Drosophila hydei</name>
    <name type="common">Fruit fly</name>
    <dbReference type="NCBI Taxonomy" id="7224"/>
    <lineage>
        <taxon>Eukaryota</taxon>
        <taxon>Metazoa</taxon>
        <taxon>Ecdysozoa</taxon>
        <taxon>Arthropoda</taxon>
        <taxon>Hexapoda</taxon>
        <taxon>Insecta</taxon>
        <taxon>Pterygota</taxon>
        <taxon>Neoptera</taxon>
        <taxon>Endopterygota</taxon>
        <taxon>Diptera</taxon>
        <taxon>Brachycera</taxon>
        <taxon>Muscomorpha</taxon>
        <taxon>Ephydroidea</taxon>
        <taxon>Drosophilidae</taxon>
        <taxon>Drosophila</taxon>
    </lineage>
</organism>
<dbReference type="PROSITE" id="PS00028">
    <property type="entry name" value="ZINC_FINGER_C2H2_1"/>
    <property type="match status" value="5"/>
</dbReference>
<dbReference type="OrthoDB" id="6077919at2759"/>
<dbReference type="InterPro" id="IPR013087">
    <property type="entry name" value="Znf_C2H2_type"/>
</dbReference>
<keyword evidence="3 7" id="KW-0863">Zinc-finger</keyword>
<feature type="binding site" evidence="8">
    <location>
        <position position="55"/>
    </location>
    <ligand>
        <name>Zn(2+)</name>
        <dbReference type="ChEBI" id="CHEBI:29105"/>
    </ligand>
</feature>
<feature type="binding site" evidence="8">
    <location>
        <position position="9"/>
    </location>
    <ligand>
        <name>Zn(2+)</name>
        <dbReference type="ChEBI" id="CHEBI:29105"/>
    </ligand>
</feature>
<evidence type="ECO:0000256" key="1">
    <source>
        <dbReference type="ARBA" id="ARBA00022723"/>
    </source>
</evidence>
<dbReference type="Pfam" id="PF07776">
    <property type="entry name" value="zf-AD"/>
    <property type="match status" value="1"/>
</dbReference>
<dbReference type="InterPro" id="IPR036236">
    <property type="entry name" value="Znf_C2H2_sf"/>
</dbReference>
<evidence type="ECO:0000259" key="10">
    <source>
        <dbReference type="PROSITE" id="PS51915"/>
    </source>
</evidence>
<keyword evidence="1 8" id="KW-0479">Metal-binding</keyword>
<evidence type="ECO:0000256" key="7">
    <source>
        <dbReference type="PROSITE-ProRule" id="PRU00042"/>
    </source>
</evidence>
<comment type="similarity">
    <text evidence="6">Belongs to the snail C2H2-type zinc-finger protein family.</text>
</comment>
<evidence type="ECO:0000256" key="3">
    <source>
        <dbReference type="ARBA" id="ARBA00022771"/>
    </source>
</evidence>
<dbReference type="FunFam" id="3.30.160.60:FF:001049">
    <property type="entry name" value="zinc finger protein 319"/>
    <property type="match status" value="1"/>
</dbReference>
<keyword evidence="4 8" id="KW-0862">Zinc</keyword>
<dbReference type="PROSITE" id="PS50157">
    <property type="entry name" value="ZINC_FINGER_C2H2_2"/>
    <property type="match status" value="5"/>
</dbReference>
<keyword evidence="2" id="KW-0677">Repeat</keyword>
<evidence type="ECO:0000256" key="6">
    <source>
        <dbReference type="ARBA" id="ARBA00037948"/>
    </source>
</evidence>
<dbReference type="OMA" id="DWMCETC"/>
<evidence type="ECO:0000256" key="5">
    <source>
        <dbReference type="ARBA" id="ARBA00023242"/>
    </source>
</evidence>
<evidence type="ECO:0000256" key="2">
    <source>
        <dbReference type="ARBA" id="ARBA00022737"/>
    </source>
</evidence>
<dbReference type="GO" id="GO:0005634">
    <property type="term" value="C:nucleus"/>
    <property type="evidence" value="ECO:0007669"/>
    <property type="project" value="InterPro"/>
</dbReference>
<keyword evidence="5" id="KW-0539">Nucleus</keyword>
<feature type="domain" description="ZAD" evidence="10">
    <location>
        <begin position="4"/>
        <end position="79"/>
    </location>
</feature>
<dbReference type="FunFam" id="3.30.160.60:FF:002343">
    <property type="entry name" value="Zinc finger protein 33A"/>
    <property type="match status" value="1"/>
</dbReference>
<evidence type="ECO:0000256" key="8">
    <source>
        <dbReference type="PROSITE-ProRule" id="PRU01263"/>
    </source>
</evidence>
<dbReference type="GeneID" id="111603646"/>
<dbReference type="GO" id="GO:0000978">
    <property type="term" value="F:RNA polymerase II cis-regulatory region sequence-specific DNA binding"/>
    <property type="evidence" value="ECO:0007669"/>
    <property type="project" value="TreeGrafter"/>
</dbReference>
<dbReference type="SUPFAM" id="SSF57716">
    <property type="entry name" value="Glucocorticoid receptor-like (DNA-binding domain)"/>
    <property type="match status" value="1"/>
</dbReference>
<dbReference type="Gene3D" id="3.40.1800.20">
    <property type="match status" value="1"/>
</dbReference>
<dbReference type="SMART" id="SM00868">
    <property type="entry name" value="zf-AD"/>
    <property type="match status" value="1"/>
</dbReference>
<dbReference type="Gene3D" id="3.30.160.60">
    <property type="entry name" value="Classic Zinc Finger"/>
    <property type="match status" value="5"/>
</dbReference>
<gene>
    <name evidence="12" type="primary">LOC111603646</name>
</gene>
<keyword evidence="11" id="KW-1185">Reference proteome</keyword>
<feature type="binding site" evidence="8">
    <location>
        <position position="6"/>
    </location>
    <ligand>
        <name>Zn(2+)</name>
        <dbReference type="ChEBI" id="CHEBI:29105"/>
    </ligand>
</feature>
<dbReference type="SMART" id="SM00355">
    <property type="entry name" value="ZnF_C2H2"/>
    <property type="match status" value="5"/>
</dbReference>
<dbReference type="Pfam" id="PF00096">
    <property type="entry name" value="zf-C2H2"/>
    <property type="match status" value="2"/>
</dbReference>
<protein>
    <submittedName>
        <fullName evidence="12">Transcription factor Ouib</fullName>
    </submittedName>
</protein>
<dbReference type="Pfam" id="PF12874">
    <property type="entry name" value="zf-met"/>
    <property type="match status" value="1"/>
</dbReference>
<dbReference type="RefSeq" id="XP_023177093.2">
    <property type="nucleotide sequence ID" value="XM_023321325.2"/>
</dbReference>
<dbReference type="GO" id="GO:0000981">
    <property type="term" value="F:DNA-binding transcription factor activity, RNA polymerase II-specific"/>
    <property type="evidence" value="ECO:0007669"/>
    <property type="project" value="TreeGrafter"/>
</dbReference>
<dbReference type="FunFam" id="3.30.160.60:FF:000446">
    <property type="entry name" value="Zinc finger protein"/>
    <property type="match status" value="1"/>
</dbReference>
<dbReference type="InterPro" id="IPR050527">
    <property type="entry name" value="Snail/Krueppel_Znf"/>
</dbReference>
<dbReference type="PROSITE" id="PS51915">
    <property type="entry name" value="ZAD"/>
    <property type="match status" value="1"/>
</dbReference>
<feature type="domain" description="C2H2-type" evidence="9">
    <location>
        <begin position="247"/>
        <end position="274"/>
    </location>
</feature>
<feature type="domain" description="C2H2-type" evidence="9">
    <location>
        <begin position="303"/>
        <end position="327"/>
    </location>
</feature>
<feature type="binding site" evidence="8">
    <location>
        <position position="52"/>
    </location>
    <ligand>
        <name>Zn(2+)</name>
        <dbReference type="ChEBI" id="CHEBI:29105"/>
    </ligand>
</feature>
<dbReference type="Proteomes" id="UP000504633">
    <property type="component" value="Unplaced"/>
</dbReference>
<dbReference type="PANTHER" id="PTHR24388">
    <property type="entry name" value="ZINC FINGER PROTEIN"/>
    <property type="match status" value="1"/>
</dbReference>
<evidence type="ECO:0000259" key="9">
    <source>
        <dbReference type="PROSITE" id="PS50157"/>
    </source>
</evidence>
<dbReference type="InterPro" id="IPR012934">
    <property type="entry name" value="Znf_AD"/>
</dbReference>
<dbReference type="KEGG" id="dhe:111603646"/>
<dbReference type="SUPFAM" id="SSF57667">
    <property type="entry name" value="beta-beta-alpha zinc fingers"/>
    <property type="match status" value="3"/>
</dbReference>
<dbReference type="PANTHER" id="PTHR24388:SF53">
    <property type="entry name" value="CHORION TRANSCRIPTION FACTOR CF2-RELATED"/>
    <property type="match status" value="1"/>
</dbReference>
<feature type="domain" description="C2H2-type" evidence="9">
    <location>
        <begin position="219"/>
        <end position="246"/>
    </location>
</feature>
<feature type="domain" description="C2H2-type" evidence="9">
    <location>
        <begin position="275"/>
        <end position="302"/>
    </location>
</feature>
<accession>A0A6J1M9V2</accession>
<dbReference type="GO" id="GO:0008270">
    <property type="term" value="F:zinc ion binding"/>
    <property type="evidence" value="ECO:0007669"/>
    <property type="project" value="UniProtKB-UniRule"/>
</dbReference>
<evidence type="ECO:0000256" key="4">
    <source>
        <dbReference type="ARBA" id="ARBA00022833"/>
    </source>
</evidence>
<dbReference type="AlphaFoldDB" id="A0A6J1M9V2"/>
<feature type="domain" description="C2H2-type" evidence="9">
    <location>
        <begin position="191"/>
        <end position="218"/>
    </location>
</feature>